<organism evidence="1 2">
    <name type="scientific">Methanobrevibacter olleyae</name>
    <dbReference type="NCBI Taxonomy" id="294671"/>
    <lineage>
        <taxon>Archaea</taxon>
        <taxon>Methanobacteriati</taxon>
        <taxon>Methanobacteriota</taxon>
        <taxon>Methanomada group</taxon>
        <taxon>Methanobacteria</taxon>
        <taxon>Methanobacteriales</taxon>
        <taxon>Methanobacteriaceae</taxon>
        <taxon>Methanobrevibacter</taxon>
    </lineage>
</organism>
<dbReference type="Proteomes" id="UP000732619">
    <property type="component" value="Unassembled WGS sequence"/>
</dbReference>
<name>A0A8T3VSG6_METOL</name>
<sequence>MIAIIIVLIPVSLATATPHHQNMSEIAKYENGSTVFAGDNVIDKNKIDKSPIVSNLGSLITQIGDGEIVDAFFSIATGAVPTPSSELLYGNVSSDGVVDEFEGPGYVVVDNDKITVNPPGEFVWGYNSPYIQAKIVPSGIDIINNKTNETIGHIDPKTMTNDTIPGDRVNVETLKYWYNHYGQGSKYNLDFCINGINDNRSYITPDMLREKFPEAYEYSVKYPGGSPVVVYGENYTETKVASTYTYLDSHPQYNDRNREFNARQFVKAWNGTIIPSNAYACGREGVGFSSVPESDAESGMATHGVCPPARSLRNAVLSLGFSLPIGMDSGRDAVLYGFSPSTGIKINNTLKYPIKINMWTEGSGAGMRIYTDVYEMIPNSYIANNTNSTNSTNSTNN</sequence>
<protein>
    <submittedName>
        <fullName evidence="1">Uncharacterized protein</fullName>
    </submittedName>
</protein>
<comment type="caution">
    <text evidence="1">The sequence shown here is derived from an EMBL/GenBank/DDBJ whole genome shotgun (WGS) entry which is preliminary data.</text>
</comment>
<dbReference type="AlphaFoldDB" id="A0A8T3VSG6"/>
<gene>
    <name evidence="1" type="ORF">E7Z75_03625</name>
</gene>
<proteinExistence type="predicted"/>
<reference evidence="1" key="1">
    <citation type="submission" date="2019-04" db="EMBL/GenBank/DDBJ databases">
        <title>Evolution of Biomass-Degrading Anaerobic Consortia Revealed by Metagenomics.</title>
        <authorList>
            <person name="Peng X."/>
        </authorList>
    </citation>
    <scope>NUCLEOTIDE SEQUENCE</scope>
    <source>
        <strain evidence="1">SIG14</strain>
    </source>
</reference>
<dbReference type="EMBL" id="SUTG01000011">
    <property type="protein sequence ID" value="MBE6512231.1"/>
    <property type="molecule type" value="Genomic_DNA"/>
</dbReference>
<evidence type="ECO:0000313" key="2">
    <source>
        <dbReference type="Proteomes" id="UP000732619"/>
    </source>
</evidence>
<accession>A0A8T3VSG6</accession>
<evidence type="ECO:0000313" key="1">
    <source>
        <dbReference type="EMBL" id="MBE6512231.1"/>
    </source>
</evidence>